<comment type="caution">
    <text evidence="5">The sequence shown here is derived from an EMBL/GenBank/DDBJ whole genome shotgun (WGS) entry which is preliminary data.</text>
</comment>
<dbReference type="GO" id="GO:0008234">
    <property type="term" value="F:cysteine-type peptidase activity"/>
    <property type="evidence" value="ECO:0007669"/>
    <property type="project" value="InterPro"/>
</dbReference>
<protein>
    <recommendedName>
        <fullName evidence="4">Ubiquitin-like protease family profile domain-containing protein</fullName>
    </recommendedName>
</protein>
<dbReference type="PANTHER" id="PTHR31470:SF46">
    <property type="entry name" value="ULP1 PROTEASE FAMILY, C-TERMINAL CATALYTIC DOMAIN CONTAINING PROTEIN"/>
    <property type="match status" value="1"/>
</dbReference>
<feature type="domain" description="Ubiquitin-like protease family profile" evidence="4">
    <location>
        <begin position="1"/>
        <end position="191"/>
    </location>
</feature>
<evidence type="ECO:0000256" key="2">
    <source>
        <dbReference type="ARBA" id="ARBA00022670"/>
    </source>
</evidence>
<name>A0A2G2YMQ9_CAPAN</name>
<organism evidence="5 6">
    <name type="scientific">Capsicum annuum</name>
    <name type="common">Capsicum pepper</name>
    <dbReference type="NCBI Taxonomy" id="4072"/>
    <lineage>
        <taxon>Eukaryota</taxon>
        <taxon>Viridiplantae</taxon>
        <taxon>Streptophyta</taxon>
        <taxon>Embryophyta</taxon>
        <taxon>Tracheophyta</taxon>
        <taxon>Spermatophyta</taxon>
        <taxon>Magnoliopsida</taxon>
        <taxon>eudicotyledons</taxon>
        <taxon>Gunneridae</taxon>
        <taxon>Pentapetalae</taxon>
        <taxon>asterids</taxon>
        <taxon>lamiids</taxon>
        <taxon>Solanales</taxon>
        <taxon>Solanaceae</taxon>
        <taxon>Solanoideae</taxon>
        <taxon>Capsiceae</taxon>
        <taxon>Capsicum</taxon>
    </lineage>
</organism>
<dbReference type="InterPro" id="IPR038765">
    <property type="entry name" value="Papain-like_cys_pep_sf"/>
</dbReference>
<keyword evidence="2" id="KW-0645">Protease</keyword>
<dbReference type="SUPFAM" id="SSF54001">
    <property type="entry name" value="Cysteine proteinases"/>
    <property type="match status" value="1"/>
</dbReference>
<proteinExistence type="inferred from homology"/>
<dbReference type="AlphaFoldDB" id="A0A2G2YMQ9"/>
<reference evidence="5 6" key="1">
    <citation type="journal article" date="2014" name="Nat. Genet.">
        <title>Genome sequence of the hot pepper provides insights into the evolution of pungency in Capsicum species.</title>
        <authorList>
            <person name="Kim S."/>
            <person name="Park M."/>
            <person name="Yeom S.I."/>
            <person name="Kim Y.M."/>
            <person name="Lee J.M."/>
            <person name="Lee H.A."/>
            <person name="Seo E."/>
            <person name="Choi J."/>
            <person name="Cheong K."/>
            <person name="Kim K.T."/>
            <person name="Jung K."/>
            <person name="Lee G.W."/>
            <person name="Oh S.K."/>
            <person name="Bae C."/>
            <person name="Kim S.B."/>
            <person name="Lee H.Y."/>
            <person name="Kim S.Y."/>
            <person name="Kim M.S."/>
            <person name="Kang B.C."/>
            <person name="Jo Y.D."/>
            <person name="Yang H.B."/>
            <person name="Jeong H.J."/>
            <person name="Kang W.H."/>
            <person name="Kwon J.K."/>
            <person name="Shin C."/>
            <person name="Lim J.Y."/>
            <person name="Park J.H."/>
            <person name="Huh J.H."/>
            <person name="Kim J.S."/>
            <person name="Kim B.D."/>
            <person name="Cohen O."/>
            <person name="Paran I."/>
            <person name="Suh M.C."/>
            <person name="Lee S.B."/>
            <person name="Kim Y.K."/>
            <person name="Shin Y."/>
            <person name="Noh S.J."/>
            <person name="Park J."/>
            <person name="Seo Y.S."/>
            <person name="Kwon S.Y."/>
            <person name="Kim H.A."/>
            <person name="Park J.M."/>
            <person name="Kim H.J."/>
            <person name="Choi S.B."/>
            <person name="Bosland P.W."/>
            <person name="Reeves G."/>
            <person name="Jo S.H."/>
            <person name="Lee B.W."/>
            <person name="Cho H.T."/>
            <person name="Choi H.S."/>
            <person name="Lee M.S."/>
            <person name="Yu Y."/>
            <person name="Do Choi Y."/>
            <person name="Park B.S."/>
            <person name="van Deynze A."/>
            <person name="Ashrafi H."/>
            <person name="Hill T."/>
            <person name="Kim W.T."/>
            <person name="Pai H.S."/>
            <person name="Ahn H.K."/>
            <person name="Yeam I."/>
            <person name="Giovannoni J.J."/>
            <person name="Rose J.K."/>
            <person name="Sorensen I."/>
            <person name="Lee S.J."/>
            <person name="Kim R.W."/>
            <person name="Choi I.Y."/>
            <person name="Choi B.S."/>
            <person name="Lim J.S."/>
            <person name="Lee Y.H."/>
            <person name="Choi D."/>
        </authorList>
    </citation>
    <scope>NUCLEOTIDE SEQUENCE [LARGE SCALE GENOMIC DNA]</scope>
    <source>
        <strain evidence="6">cv. CM334</strain>
    </source>
</reference>
<accession>A0A2G2YMQ9</accession>
<gene>
    <name evidence="5" type="ORF">T459_25985</name>
</gene>
<comment type="similarity">
    <text evidence="1">Belongs to the peptidase C48 family.</text>
</comment>
<evidence type="ECO:0000256" key="1">
    <source>
        <dbReference type="ARBA" id="ARBA00005234"/>
    </source>
</evidence>
<dbReference type="Proteomes" id="UP000222542">
    <property type="component" value="Unassembled WGS sequence"/>
</dbReference>
<sequence>MQHLDVIFYHLRKKLKLRLCDNYRYTTINCFFKTYIDKTYSRYYPADQTYQISTQEDYEKSYVVAKNEDAITNIINRFCISAGLPWHMIDEVYVPVNRGKEFHWVLVVIVLKERVIRVYDLLSSKIKKKSPNKIQKLAVMLPAYLSDSHFFKKTKRTDWSTLKAYKGKLGQQTDLIIQNLFDVEYVQNIPQ</sequence>
<dbReference type="GO" id="GO:0006508">
    <property type="term" value="P:proteolysis"/>
    <property type="evidence" value="ECO:0007669"/>
    <property type="project" value="UniProtKB-KW"/>
</dbReference>
<dbReference type="PANTHER" id="PTHR31470">
    <property type="entry name" value="CYSTEINE PROTEINASES SUPERFAMILY PROTEIN-RELATED-RELATED"/>
    <property type="match status" value="1"/>
</dbReference>
<keyword evidence="6" id="KW-1185">Reference proteome</keyword>
<dbReference type="Gramene" id="PHT70881">
    <property type="protein sequence ID" value="PHT70881"/>
    <property type="gene ID" value="T459_25985"/>
</dbReference>
<evidence type="ECO:0000313" key="5">
    <source>
        <dbReference type="EMBL" id="PHT70881.1"/>
    </source>
</evidence>
<evidence type="ECO:0000313" key="6">
    <source>
        <dbReference type="Proteomes" id="UP000222542"/>
    </source>
</evidence>
<dbReference type="PROSITE" id="PS50600">
    <property type="entry name" value="ULP_PROTEASE"/>
    <property type="match status" value="1"/>
</dbReference>
<evidence type="ECO:0000256" key="3">
    <source>
        <dbReference type="ARBA" id="ARBA00022801"/>
    </source>
</evidence>
<keyword evidence="3" id="KW-0378">Hydrolase</keyword>
<dbReference type="InterPro" id="IPR003653">
    <property type="entry name" value="Peptidase_C48_C"/>
</dbReference>
<evidence type="ECO:0000259" key="4">
    <source>
        <dbReference type="PROSITE" id="PS50600"/>
    </source>
</evidence>
<reference evidence="5 6" key="2">
    <citation type="journal article" date="2017" name="Genome Biol.">
        <title>New reference genome sequences of hot pepper reveal the massive evolution of plant disease-resistance genes by retroduplication.</title>
        <authorList>
            <person name="Kim S."/>
            <person name="Park J."/>
            <person name="Yeom S.I."/>
            <person name="Kim Y.M."/>
            <person name="Seo E."/>
            <person name="Kim K.T."/>
            <person name="Kim M.S."/>
            <person name="Lee J.M."/>
            <person name="Cheong K."/>
            <person name="Shin H.S."/>
            <person name="Kim S.B."/>
            <person name="Han K."/>
            <person name="Lee J."/>
            <person name="Park M."/>
            <person name="Lee H.A."/>
            <person name="Lee H.Y."/>
            <person name="Lee Y."/>
            <person name="Oh S."/>
            <person name="Lee J.H."/>
            <person name="Choi E."/>
            <person name="Choi E."/>
            <person name="Lee S.E."/>
            <person name="Jeon J."/>
            <person name="Kim H."/>
            <person name="Choi G."/>
            <person name="Song H."/>
            <person name="Lee J."/>
            <person name="Lee S.C."/>
            <person name="Kwon J.K."/>
            <person name="Lee H.Y."/>
            <person name="Koo N."/>
            <person name="Hong Y."/>
            <person name="Kim R.W."/>
            <person name="Kang W.H."/>
            <person name="Huh J.H."/>
            <person name="Kang B.C."/>
            <person name="Yang T.J."/>
            <person name="Lee Y.H."/>
            <person name="Bennetzen J.L."/>
            <person name="Choi D."/>
        </authorList>
    </citation>
    <scope>NUCLEOTIDE SEQUENCE [LARGE SCALE GENOMIC DNA]</scope>
    <source>
        <strain evidence="6">cv. CM334</strain>
    </source>
</reference>
<dbReference type="Gene3D" id="3.40.395.10">
    <property type="entry name" value="Adenoviral Proteinase, Chain A"/>
    <property type="match status" value="1"/>
</dbReference>
<dbReference type="Pfam" id="PF02902">
    <property type="entry name" value="Peptidase_C48"/>
    <property type="match status" value="1"/>
</dbReference>
<dbReference type="EMBL" id="AYRZ02000010">
    <property type="protein sequence ID" value="PHT70881.1"/>
    <property type="molecule type" value="Genomic_DNA"/>
</dbReference>